<dbReference type="Proteomes" id="UP000036873">
    <property type="component" value="Unassembled WGS sequence"/>
</dbReference>
<dbReference type="RefSeq" id="WP_050741972.1">
    <property type="nucleotide sequence ID" value="NZ_LGYO01000077.1"/>
</dbReference>
<organism evidence="3 4">
    <name type="scientific">Acetobacterium bakii</name>
    <dbReference type="NCBI Taxonomy" id="52689"/>
    <lineage>
        <taxon>Bacteria</taxon>
        <taxon>Bacillati</taxon>
        <taxon>Bacillota</taxon>
        <taxon>Clostridia</taxon>
        <taxon>Eubacteriales</taxon>
        <taxon>Eubacteriaceae</taxon>
        <taxon>Acetobacterium</taxon>
    </lineage>
</organism>
<dbReference type="EMBL" id="LGYO01000077">
    <property type="protein sequence ID" value="KNZ40205.1"/>
    <property type="molecule type" value="Genomic_DNA"/>
</dbReference>
<feature type="chain" id="PRO_5038944463" description="SsuA/THI5-like domain-containing protein" evidence="1">
    <location>
        <begin position="20"/>
        <end position="321"/>
    </location>
</feature>
<keyword evidence="1" id="KW-0732">Signal</keyword>
<dbReference type="Gene3D" id="3.40.190.10">
    <property type="entry name" value="Periplasmic binding protein-like II"/>
    <property type="match status" value="2"/>
</dbReference>
<name>A0A0L6TX98_9FIRM</name>
<evidence type="ECO:0000259" key="2">
    <source>
        <dbReference type="Pfam" id="PF09084"/>
    </source>
</evidence>
<dbReference type="STRING" id="52689.AKG39_18950"/>
<feature type="signal peptide" evidence="1">
    <location>
        <begin position="1"/>
        <end position="19"/>
    </location>
</feature>
<accession>A0A0L6TX98</accession>
<dbReference type="Pfam" id="PF09084">
    <property type="entry name" value="NMT1"/>
    <property type="match status" value="1"/>
</dbReference>
<sequence length="321" mass="34880">MKKLSVSIITLLLVLGVMGCSNETKQALTLQAKVGTWKTAQTIQPFFYQDYLDVDDQVEVVSFTNPGDMKAALLAGSLDLCGTTMVTAITAASKGEPIVVVSGLSNKCSALAVGAGSGIYSEADLKGKKIAYVPGTMHHLLLLEVLNQNGLDPEKDVELIRIDFFDMGQALAQETVDAFYSGEPYPSIAIAEGYGRVLAYPRDDETFGIINSGMITTKDKIENDPQMIQELVTAHVKATDALEADRGLWLAKAAEFGTGPQVLEIAADNIDLFWEIDADYISRVKNLAQRMKEQGLITEVPDIEAMFDLSFIEKAQKDLES</sequence>
<evidence type="ECO:0000313" key="4">
    <source>
        <dbReference type="Proteomes" id="UP000036873"/>
    </source>
</evidence>
<dbReference type="AlphaFoldDB" id="A0A0L6TX98"/>
<reference evidence="4" key="1">
    <citation type="submission" date="2015-07" db="EMBL/GenBank/DDBJ databases">
        <title>Draft genome sequence of Acetobacterium bakii DSM 8293, a potential psychrophilic chemical producer through syngas fermentation.</title>
        <authorList>
            <person name="Song Y."/>
            <person name="Hwang S."/>
            <person name="Cho B.-K."/>
        </authorList>
    </citation>
    <scope>NUCLEOTIDE SEQUENCE [LARGE SCALE GENOMIC DNA]</scope>
    <source>
        <strain evidence="4">DSM 8239</strain>
    </source>
</reference>
<evidence type="ECO:0000256" key="1">
    <source>
        <dbReference type="SAM" id="SignalP"/>
    </source>
</evidence>
<gene>
    <name evidence="3" type="ORF">AKG39_18950</name>
</gene>
<evidence type="ECO:0000313" key="3">
    <source>
        <dbReference type="EMBL" id="KNZ40205.1"/>
    </source>
</evidence>
<dbReference type="SUPFAM" id="SSF53850">
    <property type="entry name" value="Periplasmic binding protein-like II"/>
    <property type="match status" value="1"/>
</dbReference>
<protein>
    <recommendedName>
        <fullName evidence="2">SsuA/THI5-like domain-containing protein</fullName>
    </recommendedName>
</protein>
<dbReference type="InterPro" id="IPR015168">
    <property type="entry name" value="SsuA/THI5"/>
</dbReference>
<comment type="caution">
    <text evidence="3">The sequence shown here is derived from an EMBL/GenBank/DDBJ whole genome shotgun (WGS) entry which is preliminary data.</text>
</comment>
<keyword evidence="4" id="KW-1185">Reference proteome</keyword>
<proteinExistence type="predicted"/>
<dbReference type="PROSITE" id="PS51257">
    <property type="entry name" value="PROKAR_LIPOPROTEIN"/>
    <property type="match status" value="1"/>
</dbReference>
<feature type="domain" description="SsuA/THI5-like" evidence="2">
    <location>
        <begin position="58"/>
        <end position="242"/>
    </location>
</feature>
<dbReference type="PANTHER" id="PTHR30024">
    <property type="entry name" value="ALIPHATIC SULFONATES-BINDING PROTEIN-RELATED"/>
    <property type="match status" value="1"/>
</dbReference>
<dbReference type="OrthoDB" id="9815602at2"/>